<dbReference type="AlphaFoldDB" id="A0A345XVR6"/>
<evidence type="ECO:0000313" key="1">
    <source>
        <dbReference type="EMBL" id="AXK35732.1"/>
    </source>
</evidence>
<name>A0A345XVR6_9ACTN</name>
<protein>
    <submittedName>
        <fullName evidence="1">Uncharacterized protein</fullName>
    </submittedName>
</protein>
<dbReference type="Proteomes" id="UP000254425">
    <property type="component" value="Chromosome"/>
</dbReference>
<organism evidence="1 2">
    <name type="scientific">Streptomyces armeniacus</name>
    <dbReference type="NCBI Taxonomy" id="83291"/>
    <lineage>
        <taxon>Bacteria</taxon>
        <taxon>Bacillati</taxon>
        <taxon>Actinomycetota</taxon>
        <taxon>Actinomycetes</taxon>
        <taxon>Kitasatosporales</taxon>
        <taxon>Streptomycetaceae</taxon>
        <taxon>Streptomyces</taxon>
    </lineage>
</organism>
<gene>
    <name evidence="1" type="ORF">DVA86_26960</name>
</gene>
<reference evidence="1 2" key="1">
    <citation type="submission" date="2018-07" db="EMBL/GenBank/DDBJ databases">
        <title>Draft genome of the type strain Streptomyces armeniacus ATCC 15676.</title>
        <authorList>
            <person name="Labana P."/>
            <person name="Gosse J.T."/>
            <person name="Boddy C.N."/>
        </authorList>
    </citation>
    <scope>NUCLEOTIDE SEQUENCE [LARGE SCALE GENOMIC DNA]</scope>
    <source>
        <strain evidence="1 2">ATCC 15676</strain>
    </source>
</reference>
<evidence type="ECO:0000313" key="2">
    <source>
        <dbReference type="Proteomes" id="UP000254425"/>
    </source>
</evidence>
<accession>A0A345XVR6</accession>
<dbReference type="KEGG" id="sarm:DVA86_26960"/>
<proteinExistence type="predicted"/>
<dbReference type="EMBL" id="CP031320">
    <property type="protein sequence ID" value="AXK35732.1"/>
    <property type="molecule type" value="Genomic_DNA"/>
</dbReference>
<keyword evidence="2" id="KW-1185">Reference proteome</keyword>
<sequence length="100" mass="10753">MKHMGDPWMEPAAVPSLSTAPSFFAPCPRAWHERLSASRAGCLRALAGLLVSPQVTEDLEDALAIAERERRKAVGRLGEGVSHEEVGRLLGLVTHVGRTA</sequence>